<name>A0ACB7PPB6_9PEZI</name>
<comment type="caution">
    <text evidence="1">The sequence shown here is derived from an EMBL/GenBank/DDBJ whole genome shotgun (WGS) entry which is preliminary data.</text>
</comment>
<accession>A0ACB7PPB6</accession>
<gene>
    <name evidence="1" type="ORF">F5144DRAFT_565144</name>
</gene>
<sequence>MARLSSLLAAALGLSIPIGSHAAAVAQAPHLQEIRSSSEHSQSHHHPVPINKRTAQEVIAQLNLIPNVEKGYYVETFRDTDNITDSRSISTAIYYLLEGSEGYSHWHRVDAVEVWHYYAGAPLTLSLSHDDGSPVREVKLGSDIFAGQQPQLAIGKWEWQRARSWGDWTLVGTTVAPGFDPTGFELADPGWVPNGAA</sequence>
<dbReference type="EMBL" id="JAGIZQ010000002">
    <property type="protein sequence ID" value="KAH6641889.1"/>
    <property type="molecule type" value="Genomic_DNA"/>
</dbReference>
<organism evidence="1 2">
    <name type="scientific">Chaetomium tenue</name>
    <dbReference type="NCBI Taxonomy" id="1854479"/>
    <lineage>
        <taxon>Eukaryota</taxon>
        <taxon>Fungi</taxon>
        <taxon>Dikarya</taxon>
        <taxon>Ascomycota</taxon>
        <taxon>Pezizomycotina</taxon>
        <taxon>Sordariomycetes</taxon>
        <taxon>Sordariomycetidae</taxon>
        <taxon>Sordariales</taxon>
        <taxon>Chaetomiaceae</taxon>
        <taxon>Chaetomium</taxon>
    </lineage>
</organism>
<keyword evidence="2" id="KW-1185">Reference proteome</keyword>
<evidence type="ECO:0000313" key="2">
    <source>
        <dbReference type="Proteomes" id="UP000724584"/>
    </source>
</evidence>
<dbReference type="Proteomes" id="UP000724584">
    <property type="component" value="Unassembled WGS sequence"/>
</dbReference>
<proteinExistence type="predicted"/>
<evidence type="ECO:0000313" key="1">
    <source>
        <dbReference type="EMBL" id="KAH6641889.1"/>
    </source>
</evidence>
<reference evidence="1 2" key="1">
    <citation type="journal article" date="2021" name="Nat. Commun.">
        <title>Genetic determinants of endophytism in the Arabidopsis root mycobiome.</title>
        <authorList>
            <person name="Mesny F."/>
            <person name="Miyauchi S."/>
            <person name="Thiergart T."/>
            <person name="Pickel B."/>
            <person name="Atanasova L."/>
            <person name="Karlsson M."/>
            <person name="Huettel B."/>
            <person name="Barry K.W."/>
            <person name="Haridas S."/>
            <person name="Chen C."/>
            <person name="Bauer D."/>
            <person name="Andreopoulos W."/>
            <person name="Pangilinan J."/>
            <person name="LaButti K."/>
            <person name="Riley R."/>
            <person name="Lipzen A."/>
            <person name="Clum A."/>
            <person name="Drula E."/>
            <person name="Henrissat B."/>
            <person name="Kohler A."/>
            <person name="Grigoriev I.V."/>
            <person name="Martin F.M."/>
            <person name="Hacquard S."/>
        </authorList>
    </citation>
    <scope>NUCLEOTIDE SEQUENCE [LARGE SCALE GENOMIC DNA]</scope>
    <source>
        <strain evidence="1 2">MPI-SDFR-AT-0079</strain>
    </source>
</reference>
<protein>
    <submittedName>
        <fullName evidence="1">RmlC-like cupin domain-containing protein</fullName>
    </submittedName>
</protein>